<gene>
    <name evidence="3" type="ORF">V9T40_007345</name>
</gene>
<dbReference type="AlphaFoldDB" id="A0AAN9TX94"/>
<dbReference type="Proteomes" id="UP001367676">
    <property type="component" value="Unassembled WGS sequence"/>
</dbReference>
<evidence type="ECO:0000313" key="3">
    <source>
        <dbReference type="EMBL" id="KAK7605487.1"/>
    </source>
</evidence>
<keyword evidence="1" id="KW-0175">Coiled coil</keyword>
<reference evidence="3 4" key="1">
    <citation type="submission" date="2024-03" db="EMBL/GenBank/DDBJ databases">
        <title>Adaptation during the transition from Ophiocordyceps entomopathogen to insect associate is accompanied by gene loss and intensified selection.</title>
        <authorList>
            <person name="Ward C.M."/>
            <person name="Onetto C.A."/>
            <person name="Borneman A.R."/>
        </authorList>
    </citation>
    <scope>NUCLEOTIDE SEQUENCE [LARGE SCALE GENOMIC DNA]</scope>
    <source>
        <strain evidence="3">AWRI1</strain>
        <tissue evidence="3">Single Adult Female</tissue>
    </source>
</reference>
<feature type="coiled-coil region" evidence="1">
    <location>
        <begin position="315"/>
        <end position="348"/>
    </location>
</feature>
<evidence type="ECO:0000256" key="2">
    <source>
        <dbReference type="SAM" id="MobiDB-lite"/>
    </source>
</evidence>
<evidence type="ECO:0000313" key="4">
    <source>
        <dbReference type="Proteomes" id="UP001367676"/>
    </source>
</evidence>
<name>A0AAN9TX94_9HEMI</name>
<organism evidence="3 4">
    <name type="scientific">Parthenolecanium corni</name>
    <dbReference type="NCBI Taxonomy" id="536013"/>
    <lineage>
        <taxon>Eukaryota</taxon>
        <taxon>Metazoa</taxon>
        <taxon>Ecdysozoa</taxon>
        <taxon>Arthropoda</taxon>
        <taxon>Hexapoda</taxon>
        <taxon>Insecta</taxon>
        <taxon>Pterygota</taxon>
        <taxon>Neoptera</taxon>
        <taxon>Paraneoptera</taxon>
        <taxon>Hemiptera</taxon>
        <taxon>Sternorrhyncha</taxon>
        <taxon>Coccoidea</taxon>
        <taxon>Coccidae</taxon>
        <taxon>Parthenolecanium</taxon>
    </lineage>
</organism>
<proteinExistence type="predicted"/>
<comment type="caution">
    <text evidence="3">The sequence shown here is derived from an EMBL/GenBank/DDBJ whole genome shotgun (WGS) entry which is preliminary data.</text>
</comment>
<feature type="region of interest" description="Disordered" evidence="2">
    <location>
        <begin position="401"/>
        <end position="423"/>
    </location>
</feature>
<evidence type="ECO:0008006" key="5">
    <source>
        <dbReference type="Google" id="ProtNLM"/>
    </source>
</evidence>
<protein>
    <recommendedName>
        <fullName evidence="5">Vezatin</fullName>
    </recommendedName>
</protein>
<dbReference type="EMBL" id="JBBCAQ010000002">
    <property type="protein sequence ID" value="KAK7605487.1"/>
    <property type="molecule type" value="Genomic_DNA"/>
</dbReference>
<keyword evidence="4" id="KW-1185">Reference proteome</keyword>
<sequence length="423" mass="48792">MEEDEEVVLKVNDKESTYLQEVLFTTLRSTILELKSVIVSLVKDYPLKEAVENHQYYLAYLSDEDLHCVHPNENISAEYLQKMKYTYFLLQSEFLRRVCLCLIPSLQMFYSEASISQLFKRLTVTTNVCSQLCQNLKSHFEMHYLFEKRSHESRVRETNMNWAYREAYVKVCSLSFNLQSVLRESRRLEQLLEDTNLQDADYDRIVTLLDVGAQHIDRDYAKCQSALDDFRKYVSSLHPRRDQESPVTATELPSSVPQAKKTSVLVGKSDFRPQWPDEVFVGVSSEVDVEPTEKDDVQSEGAGNPCAKLLIGELKMALRDKAEEWKKREKEALRNKNAKEESESEEELPVIKQHTAENRRHRAPPTIVVAPIGQDFNHLTESSLAKQIAAASVSWQMREEQHFSFGDDDSDNDEDSDGCDKVL</sequence>
<evidence type="ECO:0000256" key="1">
    <source>
        <dbReference type="SAM" id="Coils"/>
    </source>
</evidence>
<accession>A0AAN9TX94</accession>
<feature type="compositionally biased region" description="Acidic residues" evidence="2">
    <location>
        <begin position="406"/>
        <end position="417"/>
    </location>
</feature>